<dbReference type="Pfam" id="PF07969">
    <property type="entry name" value="Amidohydro_3"/>
    <property type="match status" value="1"/>
</dbReference>
<dbReference type="CDD" id="cd01300">
    <property type="entry name" value="YtcJ_like"/>
    <property type="match status" value="1"/>
</dbReference>
<dbReference type="EMBL" id="JAGSND010000014">
    <property type="protein sequence ID" value="MBR0599620.1"/>
    <property type="molecule type" value="Genomic_DNA"/>
</dbReference>
<protein>
    <submittedName>
        <fullName evidence="2">Amidohydrolase</fullName>
    </submittedName>
</protein>
<evidence type="ECO:0000313" key="2">
    <source>
        <dbReference type="EMBL" id="MBR0599620.1"/>
    </source>
</evidence>
<accession>A0A8J8B4S1</accession>
<dbReference type="AlphaFoldDB" id="A0A8J8B4S1"/>
<dbReference type="Gene3D" id="3.20.20.140">
    <property type="entry name" value="Metal-dependent hydrolases"/>
    <property type="match status" value="1"/>
</dbReference>
<dbReference type="PROSITE" id="PS51257">
    <property type="entry name" value="PROKAR_LIPOPROTEIN"/>
    <property type="match status" value="1"/>
</dbReference>
<dbReference type="PANTHER" id="PTHR22642:SF2">
    <property type="entry name" value="PROTEIN LONG AFTER FAR-RED 3"/>
    <property type="match status" value="1"/>
</dbReference>
<sequence>MKRKVIVFGLVGLLILGTFFGCSKAASTKEAESATLVLKNGAIYTMDEEDRVASAVAVINDQIVYVGDDAGVESYVGDDTEVIDLDGKMVTPGFIDGHIHAASDQLSRLYSVYLTDTEPDIKLYQAALKEFAEKHPELEVIIGRGFQLKAFGDEGPTKDVLDEIISDRPVIISDTSGHGDWVNTKTLEMAGITKDTQAPAGGEIYRDANGEPSGYLSDAGELIANLTEKTKTTPEQFFEAFKVFEDESAAKGITGINSMGSDIAAPVIWKMMDDYAKTGEMTLRVKFAHRAVDGDDPAQIVKELQDGQQYVSDMQNIIDIKTFIDGVPEGKTSYLLKPYAATANMAEDYRGEAMWSQESLNEFVAAADKAGYAVDVHAMGDASSRMFIDAVEYAFEQNGKRDARHNLIHANLLDPADIPRMGELGIYAGMQPIWFYKDPIFSQLEIQMLGQERFDQEYVIRDMLEAGIIMTGSSDSPVTTDNRPLIGIECGVTQCSPYPGGGQGDPVFVRNVNQTVSVIDMLRFYTINGAKEMFMEKTIGSIEVGKKADMVVLTQDITKIKPDDISETEVVSTIFNGKIVYQK</sequence>
<comment type="caution">
    <text evidence="2">The sequence shown here is derived from an EMBL/GenBank/DDBJ whole genome shotgun (WGS) entry which is preliminary data.</text>
</comment>
<dbReference type="GO" id="GO:0016810">
    <property type="term" value="F:hydrolase activity, acting on carbon-nitrogen (but not peptide) bonds"/>
    <property type="evidence" value="ECO:0007669"/>
    <property type="project" value="InterPro"/>
</dbReference>
<evidence type="ECO:0000259" key="1">
    <source>
        <dbReference type="Pfam" id="PF07969"/>
    </source>
</evidence>
<dbReference type="SUPFAM" id="SSF51338">
    <property type="entry name" value="Composite domain of metallo-dependent hydrolases"/>
    <property type="match status" value="1"/>
</dbReference>
<proteinExistence type="predicted"/>
<keyword evidence="3" id="KW-1185">Reference proteome</keyword>
<dbReference type="SUPFAM" id="SSF51556">
    <property type="entry name" value="Metallo-dependent hydrolases"/>
    <property type="match status" value="1"/>
</dbReference>
<organism evidence="2 3">
    <name type="scientific">Sinanaerobacter chloroacetimidivorans</name>
    <dbReference type="NCBI Taxonomy" id="2818044"/>
    <lineage>
        <taxon>Bacteria</taxon>
        <taxon>Bacillati</taxon>
        <taxon>Bacillota</taxon>
        <taxon>Clostridia</taxon>
        <taxon>Peptostreptococcales</taxon>
        <taxon>Anaerovoracaceae</taxon>
        <taxon>Sinanaerobacter</taxon>
    </lineage>
</organism>
<dbReference type="InterPro" id="IPR013108">
    <property type="entry name" value="Amidohydro_3"/>
</dbReference>
<dbReference type="InterPro" id="IPR011059">
    <property type="entry name" value="Metal-dep_hydrolase_composite"/>
</dbReference>
<dbReference type="InterPro" id="IPR033932">
    <property type="entry name" value="YtcJ-like"/>
</dbReference>
<feature type="domain" description="Amidohydrolase 3" evidence="1">
    <location>
        <begin position="81"/>
        <end position="581"/>
    </location>
</feature>
<reference evidence="2" key="1">
    <citation type="submission" date="2021-04" db="EMBL/GenBank/DDBJ databases">
        <title>Sinoanaerobacter chloroacetimidivorans sp. nov., an obligate anaerobic bacterium isolated from anaerobic sludge.</title>
        <authorList>
            <person name="Bao Y."/>
        </authorList>
    </citation>
    <scope>NUCLEOTIDE SEQUENCE</scope>
    <source>
        <strain evidence="2">BAD-6</strain>
    </source>
</reference>
<dbReference type="PANTHER" id="PTHR22642">
    <property type="entry name" value="IMIDAZOLONEPROPIONASE"/>
    <property type="match status" value="1"/>
</dbReference>
<dbReference type="InterPro" id="IPR032466">
    <property type="entry name" value="Metal_Hydrolase"/>
</dbReference>
<dbReference type="RefSeq" id="WP_227019753.1">
    <property type="nucleotide sequence ID" value="NZ_JAGSND010000014.1"/>
</dbReference>
<dbReference type="Gene3D" id="2.30.40.10">
    <property type="entry name" value="Urease, subunit C, domain 1"/>
    <property type="match status" value="1"/>
</dbReference>
<evidence type="ECO:0000313" key="3">
    <source>
        <dbReference type="Proteomes" id="UP000675664"/>
    </source>
</evidence>
<name>A0A8J8B4S1_9FIRM</name>
<gene>
    <name evidence="2" type="ORF">KCX82_17175</name>
</gene>
<reference evidence="2" key="2">
    <citation type="submission" date="2021-04" db="EMBL/GenBank/DDBJ databases">
        <authorList>
            <person name="Liu J."/>
        </authorList>
    </citation>
    <scope>NUCLEOTIDE SEQUENCE</scope>
    <source>
        <strain evidence="2">BAD-6</strain>
    </source>
</reference>
<dbReference type="Gene3D" id="3.10.310.70">
    <property type="match status" value="1"/>
</dbReference>
<dbReference type="Proteomes" id="UP000675664">
    <property type="component" value="Unassembled WGS sequence"/>
</dbReference>